<reference evidence="1" key="1">
    <citation type="journal article" date="2016" name="Nat. Genet.">
        <title>A high-quality carrot genome assembly provides new insights into carotenoid accumulation and asterid genome evolution.</title>
        <authorList>
            <person name="Iorizzo M."/>
            <person name="Ellison S."/>
            <person name="Senalik D."/>
            <person name="Zeng P."/>
            <person name="Satapoomin P."/>
            <person name="Huang J."/>
            <person name="Bowman M."/>
            <person name="Iovene M."/>
            <person name="Sanseverino W."/>
            <person name="Cavagnaro P."/>
            <person name="Yildiz M."/>
            <person name="Macko-Podgorni A."/>
            <person name="Moranska E."/>
            <person name="Grzebelus E."/>
            <person name="Grzebelus D."/>
            <person name="Ashrafi H."/>
            <person name="Zheng Z."/>
            <person name="Cheng S."/>
            <person name="Spooner D."/>
            <person name="Van Deynze A."/>
            <person name="Simon P."/>
        </authorList>
    </citation>
    <scope>NUCLEOTIDE SEQUENCE [LARGE SCALE GENOMIC DNA]</scope>
    <source>
        <tissue evidence="1">Leaf</tissue>
    </source>
</reference>
<organism evidence="1">
    <name type="scientific">Daucus carota subsp. sativus</name>
    <name type="common">Carrot</name>
    <dbReference type="NCBI Taxonomy" id="79200"/>
    <lineage>
        <taxon>Eukaryota</taxon>
        <taxon>Viridiplantae</taxon>
        <taxon>Streptophyta</taxon>
        <taxon>Embryophyta</taxon>
        <taxon>Tracheophyta</taxon>
        <taxon>Spermatophyta</taxon>
        <taxon>Magnoliopsida</taxon>
        <taxon>eudicotyledons</taxon>
        <taxon>Gunneridae</taxon>
        <taxon>Pentapetalae</taxon>
        <taxon>asterids</taxon>
        <taxon>campanulids</taxon>
        <taxon>Apiales</taxon>
        <taxon>Apiaceae</taxon>
        <taxon>Apioideae</taxon>
        <taxon>Scandiceae</taxon>
        <taxon>Daucinae</taxon>
        <taxon>Daucus</taxon>
        <taxon>Daucus sect. Daucus</taxon>
    </lineage>
</organism>
<name>A0A166D4R6_DAUCS</name>
<dbReference type="Proteomes" id="UP000077755">
    <property type="component" value="Chromosome 2"/>
</dbReference>
<evidence type="ECO:0000313" key="1">
    <source>
        <dbReference type="EMBL" id="KZN04724.1"/>
    </source>
</evidence>
<keyword evidence="3" id="KW-1185">Reference proteome</keyword>
<dbReference type="AlphaFoldDB" id="A0A166D4R6"/>
<dbReference type="EMBL" id="CP093344">
    <property type="protein sequence ID" value="WOG87035.1"/>
    <property type="molecule type" value="Genomic_DNA"/>
</dbReference>
<dbReference type="Gramene" id="KZN04724">
    <property type="protein sequence ID" value="KZN04724"/>
    <property type="gene ID" value="DCAR_005561"/>
</dbReference>
<evidence type="ECO:0000313" key="3">
    <source>
        <dbReference type="Proteomes" id="UP000077755"/>
    </source>
</evidence>
<gene>
    <name evidence="1" type="ORF">DCAR_005561</name>
    <name evidence="2" type="ORF">DCAR_0206255</name>
</gene>
<protein>
    <submittedName>
        <fullName evidence="1">Uncharacterized protein</fullName>
    </submittedName>
</protein>
<evidence type="ECO:0000313" key="2">
    <source>
        <dbReference type="EMBL" id="WOG87035.1"/>
    </source>
</evidence>
<sequence length="121" mass="13389">MPKQAYRDKGKDKVLEHFSFNENGVFAQKAVRIMDEGKLSRFSPAFGSSVVNMNAAVGKEIYARDILHHAILGTLKAVIPKLYVSNPSFLHNDVDYLMSVDQVLELMGFSGDKATSSKNPV</sequence>
<reference evidence="2" key="2">
    <citation type="submission" date="2022-03" db="EMBL/GenBank/DDBJ databases">
        <title>Draft title - Genomic analysis of global carrot germplasm unveils the trajectory of domestication and the origin of high carotenoid orange carrot.</title>
        <authorList>
            <person name="Iorizzo M."/>
            <person name="Ellison S."/>
            <person name="Senalik D."/>
            <person name="Macko-Podgorni A."/>
            <person name="Grzebelus D."/>
            <person name="Bostan H."/>
            <person name="Rolling W."/>
            <person name="Curaba J."/>
            <person name="Simon P."/>
        </authorList>
    </citation>
    <scope>NUCLEOTIDE SEQUENCE</scope>
    <source>
        <tissue evidence="2">Leaf</tissue>
    </source>
</reference>
<dbReference type="EMBL" id="LNRQ01000002">
    <property type="protein sequence ID" value="KZN04724.1"/>
    <property type="molecule type" value="Genomic_DNA"/>
</dbReference>
<proteinExistence type="predicted"/>
<accession>A0A166D4R6</accession>